<dbReference type="AlphaFoldDB" id="A0A5C3Q368"/>
<accession>A0A5C3Q368</accession>
<name>A0A5C3Q368_9AGAR</name>
<organism evidence="1 2">
    <name type="scientific">Pterulicium gracile</name>
    <dbReference type="NCBI Taxonomy" id="1884261"/>
    <lineage>
        <taxon>Eukaryota</taxon>
        <taxon>Fungi</taxon>
        <taxon>Dikarya</taxon>
        <taxon>Basidiomycota</taxon>
        <taxon>Agaricomycotina</taxon>
        <taxon>Agaricomycetes</taxon>
        <taxon>Agaricomycetidae</taxon>
        <taxon>Agaricales</taxon>
        <taxon>Pleurotineae</taxon>
        <taxon>Pterulaceae</taxon>
        <taxon>Pterulicium</taxon>
    </lineage>
</organism>
<dbReference type="EMBL" id="ML178860">
    <property type="protein sequence ID" value="TFK96452.1"/>
    <property type="molecule type" value="Genomic_DNA"/>
</dbReference>
<sequence length="146" mass="16287">MLLLLPISPILIPLRGRTPISSSMVLLSIRLLVLRLRWTPIHSLCLSTPIRRRLLPSPIRIRRRPRRRCVSPTPTILQRINTRTRLRVLTEIIIVVVWVCPDGTGWVGACVDPEIVVVGGVVLFDPAVWEGKVGGFGGVVHRALCV</sequence>
<evidence type="ECO:0000313" key="2">
    <source>
        <dbReference type="Proteomes" id="UP000305067"/>
    </source>
</evidence>
<keyword evidence="2" id="KW-1185">Reference proteome</keyword>
<dbReference type="Proteomes" id="UP000305067">
    <property type="component" value="Unassembled WGS sequence"/>
</dbReference>
<evidence type="ECO:0000313" key="1">
    <source>
        <dbReference type="EMBL" id="TFK96452.1"/>
    </source>
</evidence>
<proteinExistence type="predicted"/>
<reference evidence="1 2" key="1">
    <citation type="journal article" date="2019" name="Nat. Ecol. Evol.">
        <title>Megaphylogeny resolves global patterns of mushroom evolution.</title>
        <authorList>
            <person name="Varga T."/>
            <person name="Krizsan K."/>
            <person name="Foldi C."/>
            <person name="Dima B."/>
            <person name="Sanchez-Garcia M."/>
            <person name="Sanchez-Ramirez S."/>
            <person name="Szollosi G.J."/>
            <person name="Szarkandi J.G."/>
            <person name="Papp V."/>
            <person name="Albert L."/>
            <person name="Andreopoulos W."/>
            <person name="Angelini C."/>
            <person name="Antonin V."/>
            <person name="Barry K.W."/>
            <person name="Bougher N.L."/>
            <person name="Buchanan P."/>
            <person name="Buyck B."/>
            <person name="Bense V."/>
            <person name="Catcheside P."/>
            <person name="Chovatia M."/>
            <person name="Cooper J."/>
            <person name="Damon W."/>
            <person name="Desjardin D."/>
            <person name="Finy P."/>
            <person name="Geml J."/>
            <person name="Haridas S."/>
            <person name="Hughes K."/>
            <person name="Justo A."/>
            <person name="Karasinski D."/>
            <person name="Kautmanova I."/>
            <person name="Kiss B."/>
            <person name="Kocsube S."/>
            <person name="Kotiranta H."/>
            <person name="LaButti K.M."/>
            <person name="Lechner B.E."/>
            <person name="Liimatainen K."/>
            <person name="Lipzen A."/>
            <person name="Lukacs Z."/>
            <person name="Mihaltcheva S."/>
            <person name="Morgado L.N."/>
            <person name="Niskanen T."/>
            <person name="Noordeloos M.E."/>
            <person name="Ohm R.A."/>
            <person name="Ortiz-Santana B."/>
            <person name="Ovrebo C."/>
            <person name="Racz N."/>
            <person name="Riley R."/>
            <person name="Savchenko A."/>
            <person name="Shiryaev A."/>
            <person name="Soop K."/>
            <person name="Spirin V."/>
            <person name="Szebenyi C."/>
            <person name="Tomsovsky M."/>
            <person name="Tulloss R.E."/>
            <person name="Uehling J."/>
            <person name="Grigoriev I.V."/>
            <person name="Vagvolgyi C."/>
            <person name="Papp T."/>
            <person name="Martin F.M."/>
            <person name="Miettinen O."/>
            <person name="Hibbett D.S."/>
            <person name="Nagy L.G."/>
        </authorList>
    </citation>
    <scope>NUCLEOTIDE SEQUENCE [LARGE SCALE GENOMIC DNA]</scope>
    <source>
        <strain evidence="1 2">CBS 309.79</strain>
    </source>
</reference>
<gene>
    <name evidence="1" type="ORF">BDV98DRAFT_576120</name>
</gene>
<protein>
    <submittedName>
        <fullName evidence="1">Uncharacterized protein</fullName>
    </submittedName>
</protein>